<dbReference type="GO" id="GO:0003700">
    <property type="term" value="F:DNA-binding transcription factor activity"/>
    <property type="evidence" value="ECO:0007669"/>
    <property type="project" value="TreeGrafter"/>
</dbReference>
<dbReference type="AlphaFoldDB" id="A0A949K2B6"/>
<proteinExistence type="predicted"/>
<keyword evidence="3" id="KW-0238">DNA-binding</keyword>
<organism evidence="6 7">
    <name type="scientific">Diplocloster agilis</name>
    <dbReference type="NCBI Taxonomy" id="2850323"/>
    <lineage>
        <taxon>Bacteria</taxon>
        <taxon>Bacillati</taxon>
        <taxon>Bacillota</taxon>
        <taxon>Clostridia</taxon>
        <taxon>Lachnospirales</taxon>
        <taxon>Lachnospiraceae</taxon>
        <taxon>Diplocloster</taxon>
    </lineage>
</organism>
<evidence type="ECO:0000256" key="4">
    <source>
        <dbReference type="ARBA" id="ARBA00023163"/>
    </source>
</evidence>
<evidence type="ECO:0000313" key="7">
    <source>
        <dbReference type="Proteomes" id="UP000712157"/>
    </source>
</evidence>
<evidence type="ECO:0000313" key="6">
    <source>
        <dbReference type="EMBL" id="MBU9739625.1"/>
    </source>
</evidence>
<dbReference type="SUPFAM" id="SSF47413">
    <property type="entry name" value="lambda repressor-like DNA-binding domains"/>
    <property type="match status" value="1"/>
</dbReference>
<dbReference type="Pfam" id="PF13377">
    <property type="entry name" value="Peripla_BP_3"/>
    <property type="match status" value="1"/>
</dbReference>
<keyword evidence="7" id="KW-1185">Reference proteome</keyword>
<dbReference type="EMBL" id="JAHQCW010000070">
    <property type="protein sequence ID" value="MBU9739625.1"/>
    <property type="molecule type" value="Genomic_DNA"/>
</dbReference>
<dbReference type="InterPro" id="IPR000843">
    <property type="entry name" value="HTH_LacI"/>
</dbReference>
<dbReference type="PANTHER" id="PTHR30146">
    <property type="entry name" value="LACI-RELATED TRANSCRIPTIONAL REPRESSOR"/>
    <property type="match status" value="1"/>
</dbReference>
<dbReference type="InterPro" id="IPR046335">
    <property type="entry name" value="LacI/GalR-like_sensor"/>
</dbReference>
<protein>
    <submittedName>
        <fullName evidence="6">LacI family transcriptional regulator</fullName>
    </submittedName>
</protein>
<dbReference type="Proteomes" id="UP000712157">
    <property type="component" value="Unassembled WGS sequence"/>
</dbReference>
<dbReference type="PANTHER" id="PTHR30146:SF148">
    <property type="entry name" value="HTH-TYPE TRANSCRIPTIONAL REPRESSOR PURR-RELATED"/>
    <property type="match status" value="1"/>
</dbReference>
<evidence type="ECO:0000259" key="5">
    <source>
        <dbReference type="PROSITE" id="PS50932"/>
    </source>
</evidence>
<reference evidence="6" key="1">
    <citation type="submission" date="2021-06" db="EMBL/GenBank/DDBJ databases">
        <title>Description of novel taxa of the family Lachnospiraceae.</title>
        <authorList>
            <person name="Chaplin A.V."/>
            <person name="Sokolova S.R."/>
            <person name="Pikina A.P."/>
            <person name="Korzhanova M."/>
            <person name="Belova V."/>
            <person name="Korostin D."/>
            <person name="Efimov B.A."/>
        </authorList>
    </citation>
    <scope>NUCLEOTIDE SEQUENCE</scope>
    <source>
        <strain evidence="6">ASD5720</strain>
    </source>
</reference>
<name>A0A949K2B6_9FIRM</name>
<dbReference type="PROSITE" id="PS50932">
    <property type="entry name" value="HTH_LACI_2"/>
    <property type="match status" value="1"/>
</dbReference>
<comment type="caution">
    <text evidence="6">The sequence shown here is derived from an EMBL/GenBank/DDBJ whole genome shotgun (WGS) entry which is preliminary data.</text>
</comment>
<accession>A0A949K2B6</accession>
<dbReference type="CDD" id="cd01392">
    <property type="entry name" value="HTH_LacI"/>
    <property type="match status" value="1"/>
</dbReference>
<dbReference type="GO" id="GO:0000976">
    <property type="term" value="F:transcription cis-regulatory region binding"/>
    <property type="evidence" value="ECO:0007669"/>
    <property type="project" value="TreeGrafter"/>
</dbReference>
<dbReference type="SUPFAM" id="SSF53822">
    <property type="entry name" value="Periplasmic binding protein-like I"/>
    <property type="match status" value="1"/>
</dbReference>
<evidence type="ECO:0000256" key="1">
    <source>
        <dbReference type="ARBA" id="ARBA00022491"/>
    </source>
</evidence>
<evidence type="ECO:0000256" key="3">
    <source>
        <dbReference type="ARBA" id="ARBA00023125"/>
    </source>
</evidence>
<keyword evidence="2" id="KW-0805">Transcription regulation</keyword>
<evidence type="ECO:0000256" key="2">
    <source>
        <dbReference type="ARBA" id="ARBA00023015"/>
    </source>
</evidence>
<keyword evidence="1" id="KW-0678">Repressor</keyword>
<dbReference type="SMART" id="SM00354">
    <property type="entry name" value="HTH_LACI"/>
    <property type="match status" value="1"/>
</dbReference>
<keyword evidence="4" id="KW-0804">Transcription</keyword>
<feature type="domain" description="HTH lacI-type" evidence="5">
    <location>
        <begin position="2"/>
        <end position="56"/>
    </location>
</feature>
<dbReference type="InterPro" id="IPR028082">
    <property type="entry name" value="Peripla_BP_I"/>
</dbReference>
<dbReference type="Pfam" id="PF00356">
    <property type="entry name" value="LacI"/>
    <property type="match status" value="1"/>
</dbReference>
<gene>
    <name evidence="6" type="ORF">KTH89_24115</name>
</gene>
<dbReference type="InterPro" id="IPR010982">
    <property type="entry name" value="Lambda_DNA-bd_dom_sf"/>
</dbReference>
<dbReference type="RefSeq" id="WP_238723395.1">
    <property type="nucleotide sequence ID" value="NZ_JAHQCW010000070.1"/>
</dbReference>
<dbReference type="Gene3D" id="3.40.50.2300">
    <property type="match status" value="2"/>
</dbReference>
<dbReference type="CDD" id="cd06288">
    <property type="entry name" value="PBP1_sucrose_transcription_regulator"/>
    <property type="match status" value="1"/>
</dbReference>
<sequence>MAGIKDIAKQCNVSIGTVSNILNGKGKASDATRQLVMEAVRELNYKPNYMAKNLKQRQRRTIGVITEDLTVFTSPEIVDGINACCEENQYQIILGNLRLYKKYKMLYDTSEDCLQTVSDEISEMLAKLVDGIIYIGNHERELNCIPKEIPIPFVCAYCFTNNPSMPSVVVNDEKGSYDATLELLKSPGRNLGVIAGAPDSFHMQARLKGYQKALYENNIPFNPDLVYYGDWERQSGYEGARFLLSRGVDTILSMNDMMAGGLYEYADDHGIRIGTDISVIGFDNRDFSVWFRPKLTSMGLPLHQLGYRAAELMITLLRGDKVPEHMNYVECPIILRDSILTAQGANEC</sequence>
<dbReference type="Gene3D" id="1.10.260.40">
    <property type="entry name" value="lambda repressor-like DNA-binding domains"/>
    <property type="match status" value="1"/>
</dbReference>